<accession>A0A5B7HKT7</accession>
<name>A0A5B7HKT7_PORTR</name>
<evidence type="ECO:0000313" key="2">
    <source>
        <dbReference type="Proteomes" id="UP000324222"/>
    </source>
</evidence>
<dbReference type="AlphaFoldDB" id="A0A5B7HKT7"/>
<organism evidence="1 2">
    <name type="scientific">Portunus trituberculatus</name>
    <name type="common">Swimming crab</name>
    <name type="synonym">Neptunus trituberculatus</name>
    <dbReference type="NCBI Taxonomy" id="210409"/>
    <lineage>
        <taxon>Eukaryota</taxon>
        <taxon>Metazoa</taxon>
        <taxon>Ecdysozoa</taxon>
        <taxon>Arthropoda</taxon>
        <taxon>Crustacea</taxon>
        <taxon>Multicrustacea</taxon>
        <taxon>Malacostraca</taxon>
        <taxon>Eumalacostraca</taxon>
        <taxon>Eucarida</taxon>
        <taxon>Decapoda</taxon>
        <taxon>Pleocyemata</taxon>
        <taxon>Brachyura</taxon>
        <taxon>Eubrachyura</taxon>
        <taxon>Portunoidea</taxon>
        <taxon>Portunidae</taxon>
        <taxon>Portuninae</taxon>
        <taxon>Portunus</taxon>
    </lineage>
</organism>
<evidence type="ECO:0000313" key="1">
    <source>
        <dbReference type="EMBL" id="MPC70783.1"/>
    </source>
</evidence>
<dbReference type="Proteomes" id="UP000324222">
    <property type="component" value="Unassembled WGS sequence"/>
</dbReference>
<proteinExistence type="predicted"/>
<comment type="caution">
    <text evidence="1">The sequence shown here is derived from an EMBL/GenBank/DDBJ whole genome shotgun (WGS) entry which is preliminary data.</text>
</comment>
<sequence>MSTPARLRGGDAVLITIKVSNVRAENTQLPVRSFIKGFTALVSRYDGRRRPDGGGRGHGSCRSHWSRGLGGAGWGLMATLAEL</sequence>
<keyword evidence="2" id="KW-1185">Reference proteome</keyword>
<gene>
    <name evidence="1" type="ORF">E2C01_065041</name>
</gene>
<reference evidence="1 2" key="1">
    <citation type="submission" date="2019-05" db="EMBL/GenBank/DDBJ databases">
        <title>Another draft genome of Portunus trituberculatus and its Hox gene families provides insights of decapod evolution.</title>
        <authorList>
            <person name="Jeong J.-H."/>
            <person name="Song I."/>
            <person name="Kim S."/>
            <person name="Choi T."/>
            <person name="Kim D."/>
            <person name="Ryu S."/>
            <person name="Kim W."/>
        </authorList>
    </citation>
    <scope>NUCLEOTIDE SEQUENCE [LARGE SCALE GENOMIC DNA]</scope>
    <source>
        <tissue evidence="1">Muscle</tissue>
    </source>
</reference>
<dbReference type="EMBL" id="VSRR010031700">
    <property type="protein sequence ID" value="MPC70783.1"/>
    <property type="molecule type" value="Genomic_DNA"/>
</dbReference>
<protein>
    <submittedName>
        <fullName evidence="1">Uncharacterized protein</fullName>
    </submittedName>
</protein>